<keyword evidence="3 9" id="KW-1134">Transmembrane beta strand</keyword>
<evidence type="ECO:0000256" key="10">
    <source>
        <dbReference type="PROSITE-ProRule" id="PRU10144"/>
    </source>
</evidence>
<feature type="domain" description="TonB-dependent receptor-like beta-barrel" evidence="13">
    <location>
        <begin position="397"/>
        <end position="933"/>
    </location>
</feature>
<organism evidence="15 16">
    <name type="scientific">Novosphingobium beihaiensis</name>
    <dbReference type="NCBI Taxonomy" id="2930389"/>
    <lineage>
        <taxon>Bacteria</taxon>
        <taxon>Pseudomonadati</taxon>
        <taxon>Pseudomonadota</taxon>
        <taxon>Alphaproteobacteria</taxon>
        <taxon>Sphingomonadales</taxon>
        <taxon>Sphingomonadaceae</taxon>
        <taxon>Novosphingobium</taxon>
    </lineage>
</organism>
<comment type="caution">
    <text evidence="15">The sequence shown here is derived from an EMBL/GenBank/DDBJ whole genome shotgun (WGS) entry which is preliminary data.</text>
</comment>
<evidence type="ECO:0000256" key="9">
    <source>
        <dbReference type="PROSITE-ProRule" id="PRU01360"/>
    </source>
</evidence>
<evidence type="ECO:0000256" key="12">
    <source>
        <dbReference type="SAM" id="SignalP"/>
    </source>
</evidence>
<dbReference type="Gene3D" id="2.170.130.10">
    <property type="entry name" value="TonB-dependent receptor, plug domain"/>
    <property type="match status" value="1"/>
</dbReference>
<evidence type="ECO:0000256" key="4">
    <source>
        <dbReference type="ARBA" id="ARBA00022692"/>
    </source>
</evidence>
<comment type="subcellular location">
    <subcellularLocation>
        <location evidence="1 9">Cell outer membrane</location>
        <topology evidence="1 9">Multi-pass membrane protein</topology>
    </subcellularLocation>
</comment>
<keyword evidence="6 11" id="KW-0798">TonB box</keyword>
<dbReference type="InterPro" id="IPR039426">
    <property type="entry name" value="TonB-dep_rcpt-like"/>
</dbReference>
<dbReference type="PANTHER" id="PTHR47234">
    <property type="match status" value="1"/>
</dbReference>
<evidence type="ECO:0000256" key="7">
    <source>
        <dbReference type="ARBA" id="ARBA00023136"/>
    </source>
</evidence>
<keyword evidence="8 9" id="KW-0998">Cell outer membrane</keyword>
<dbReference type="InterPro" id="IPR012910">
    <property type="entry name" value="Plug_dom"/>
</dbReference>
<evidence type="ECO:0000256" key="5">
    <source>
        <dbReference type="ARBA" id="ARBA00022729"/>
    </source>
</evidence>
<dbReference type="InterPro" id="IPR037066">
    <property type="entry name" value="Plug_dom_sf"/>
</dbReference>
<evidence type="ECO:0000256" key="8">
    <source>
        <dbReference type="ARBA" id="ARBA00023237"/>
    </source>
</evidence>
<dbReference type="PROSITE" id="PS01156">
    <property type="entry name" value="TONB_DEPENDENT_REC_2"/>
    <property type="match status" value="1"/>
</dbReference>
<proteinExistence type="inferred from homology"/>
<comment type="similarity">
    <text evidence="9 11">Belongs to the TonB-dependent receptor family.</text>
</comment>
<evidence type="ECO:0000256" key="11">
    <source>
        <dbReference type="RuleBase" id="RU003357"/>
    </source>
</evidence>
<dbReference type="PROSITE" id="PS52016">
    <property type="entry name" value="TONB_DEPENDENT_REC_3"/>
    <property type="match status" value="1"/>
</dbReference>
<dbReference type="PANTHER" id="PTHR47234:SF2">
    <property type="entry name" value="TONB-DEPENDENT RECEPTOR"/>
    <property type="match status" value="1"/>
</dbReference>
<accession>A0ABT0BNU8</accession>
<name>A0ABT0BNU8_9SPHN</name>
<reference evidence="15 16" key="1">
    <citation type="submission" date="2022-04" db="EMBL/GenBank/DDBJ databases">
        <title>Identification of a novel bacterium isolated from mangrove sediments.</title>
        <authorList>
            <person name="Pan X."/>
        </authorList>
    </citation>
    <scope>NUCLEOTIDE SEQUENCE [LARGE SCALE GENOMIC DNA]</scope>
    <source>
        <strain evidence="15 16">B2638</strain>
    </source>
</reference>
<dbReference type="Pfam" id="PF07715">
    <property type="entry name" value="Plug"/>
    <property type="match status" value="1"/>
</dbReference>
<dbReference type="RefSeq" id="WP_243919321.1">
    <property type="nucleotide sequence ID" value="NZ_JALHLG010000007.1"/>
</dbReference>
<dbReference type="CDD" id="cd01347">
    <property type="entry name" value="ligand_gated_channel"/>
    <property type="match status" value="1"/>
</dbReference>
<feature type="short sequence motif" description="TonB C-terminal box" evidence="10">
    <location>
        <begin position="957"/>
        <end position="974"/>
    </location>
</feature>
<feature type="chain" id="PRO_5045562982" evidence="12">
    <location>
        <begin position="25"/>
        <end position="974"/>
    </location>
</feature>
<keyword evidence="16" id="KW-1185">Reference proteome</keyword>
<sequence length="974" mass="104093">MRGHHRKLYCAVALTALAAGTAQAQDLPASGAEAASANDIIVTGTRIKRADVQSSSPQTVVGSDEFRYQGATTVEQVLNRLPQFTADANENVSNGSDGTSKINLRNLGSNRVLVLIDGQRMMPSQAVNLSFVPSSLVDRVDVLTGGASAVYGSDAVSGVVNFVLKKDLDGVRVDMQTGFAQHNNNNSAMRELLTTHGYDPAPSSVIDGGKQDITVAAGKNFAGGRGNLTLYGGYRSFSPVRQSTRDVSSCALQDQNNGTELFCGGSSNTPFGSFVPLSSNSAFQGQTLVNSRTQPGALVPYDNTYAYNYAPDNYFQRSDQRITAGGFTHFEISNAAELYGSFMYMHDKTFSQVAPSAIWLGTAFPVSCNNPYASASQLEAICGNAAGTDTTEDSLVSYRTDIAPRRDNLRFNDFRYTAGLRGDLGSGFGYDVNYMYALVKYKETYLNDVNQVKAGLALNAIDVNGVPTCRAAIDGTDPDCIPVNVFQAGGVTTEQAAYLFGESNTASRNSLSVFSGTLTGDLGQLGVKLPWATNGVAIALGAERRREALKFTADEIAQQNGTVNSDGVISVTELYGEIEVPLIEDKPFFRSLTINGGLRYSSYDNKQDSTGFGSSYNVWTYKGELSWKPVDDLRIRASYNRAIRAPNVQELFASQTVGNVAAQDPCAGANPTAPLDICELTGATSAQYGHIVECPAATCSALSGGNLTLKPETADTYTVGVVITPTFLRSFSLSIDYYNIKVKNYIGSIAPSLIIGQCARTGDPYFCGLFQRDSRSGAIFGQNAGYIVSTTMNTGFLKTSGIDVNADYTFDIGKAGSINVGVVGTYLINQVSQPVPGLGSYDCTGLFGYTCGQPSPEWRHVARFTWTAPSDTVVSLSWRHIGGTKLSSLTDNTLLEAPETVVNSKIKAYNYLDLSLTQTIDKRLTLRAGVNNLFDKDPPALSAGLLQVFGNGNTYPGVYDALGRTVFVGATINF</sequence>
<evidence type="ECO:0000313" key="16">
    <source>
        <dbReference type="Proteomes" id="UP001202281"/>
    </source>
</evidence>
<keyword evidence="5 12" id="KW-0732">Signal</keyword>
<keyword evidence="2 9" id="KW-0813">Transport</keyword>
<evidence type="ECO:0000256" key="1">
    <source>
        <dbReference type="ARBA" id="ARBA00004571"/>
    </source>
</evidence>
<dbReference type="Pfam" id="PF00593">
    <property type="entry name" value="TonB_dep_Rec_b-barrel"/>
    <property type="match status" value="1"/>
</dbReference>
<keyword evidence="4 9" id="KW-0812">Transmembrane</keyword>
<evidence type="ECO:0000259" key="13">
    <source>
        <dbReference type="Pfam" id="PF00593"/>
    </source>
</evidence>
<evidence type="ECO:0000256" key="3">
    <source>
        <dbReference type="ARBA" id="ARBA00022452"/>
    </source>
</evidence>
<protein>
    <submittedName>
        <fullName evidence="15">TonB-dependent receptor</fullName>
    </submittedName>
</protein>
<feature type="signal peptide" evidence="12">
    <location>
        <begin position="1"/>
        <end position="24"/>
    </location>
</feature>
<dbReference type="Proteomes" id="UP001202281">
    <property type="component" value="Unassembled WGS sequence"/>
</dbReference>
<dbReference type="InterPro" id="IPR010917">
    <property type="entry name" value="TonB_rcpt_CS"/>
</dbReference>
<dbReference type="InterPro" id="IPR036942">
    <property type="entry name" value="Beta-barrel_TonB_sf"/>
</dbReference>
<evidence type="ECO:0000313" key="15">
    <source>
        <dbReference type="EMBL" id="MCJ2186653.1"/>
    </source>
</evidence>
<keyword evidence="7 9" id="KW-0472">Membrane</keyword>
<dbReference type="Gene3D" id="2.40.170.20">
    <property type="entry name" value="TonB-dependent receptor, beta-barrel domain"/>
    <property type="match status" value="1"/>
</dbReference>
<dbReference type="SUPFAM" id="SSF56935">
    <property type="entry name" value="Porins"/>
    <property type="match status" value="1"/>
</dbReference>
<feature type="domain" description="TonB-dependent receptor plug" evidence="14">
    <location>
        <begin position="54"/>
        <end position="159"/>
    </location>
</feature>
<evidence type="ECO:0000256" key="6">
    <source>
        <dbReference type="ARBA" id="ARBA00023077"/>
    </source>
</evidence>
<evidence type="ECO:0000256" key="2">
    <source>
        <dbReference type="ARBA" id="ARBA00022448"/>
    </source>
</evidence>
<dbReference type="InterPro" id="IPR000531">
    <property type="entry name" value="Beta-barrel_TonB"/>
</dbReference>
<gene>
    <name evidence="15" type="ORF">MTR66_07475</name>
</gene>
<dbReference type="EMBL" id="JALHLG010000007">
    <property type="protein sequence ID" value="MCJ2186653.1"/>
    <property type="molecule type" value="Genomic_DNA"/>
</dbReference>
<evidence type="ECO:0000259" key="14">
    <source>
        <dbReference type="Pfam" id="PF07715"/>
    </source>
</evidence>
<keyword evidence="15" id="KW-0675">Receptor</keyword>